<sequence>MTREHHYDLTLRWTGDLGRGTAGYRAYSRDHLVGHATAGELAGSSDPAFRGDPTRWNPEQLLVASIAQCHMLWYLHLATEAGIVVTGYEDAPGGTMLEEASGAGRFAEVVLRPVVTIAAGDPAVAEALHERVGEFCFIARSVNVPIRHEPTIVPAPSAAAEPSAAPEPSALEPKVPADA</sequence>
<dbReference type="InterPro" id="IPR003718">
    <property type="entry name" value="OsmC/Ohr_fam"/>
</dbReference>
<accession>A0ABP5BG19</accession>
<protein>
    <submittedName>
        <fullName evidence="2">OsmC family protein</fullName>
    </submittedName>
</protein>
<evidence type="ECO:0000256" key="1">
    <source>
        <dbReference type="SAM" id="MobiDB-lite"/>
    </source>
</evidence>
<feature type="compositionally biased region" description="Low complexity" evidence="1">
    <location>
        <begin position="155"/>
        <end position="173"/>
    </location>
</feature>
<dbReference type="Pfam" id="PF02566">
    <property type="entry name" value="OsmC"/>
    <property type="match status" value="1"/>
</dbReference>
<feature type="region of interest" description="Disordered" evidence="1">
    <location>
        <begin position="155"/>
        <end position="179"/>
    </location>
</feature>
<evidence type="ECO:0000313" key="3">
    <source>
        <dbReference type="Proteomes" id="UP001499954"/>
    </source>
</evidence>
<dbReference type="PANTHER" id="PTHR42830:SF2">
    <property type="entry name" value="OSMC_OHR FAMILY PROTEIN"/>
    <property type="match status" value="1"/>
</dbReference>
<dbReference type="InterPro" id="IPR052707">
    <property type="entry name" value="OsmC_Ohr_Peroxiredoxin"/>
</dbReference>
<proteinExistence type="predicted"/>
<dbReference type="Proteomes" id="UP001499954">
    <property type="component" value="Unassembled WGS sequence"/>
</dbReference>
<dbReference type="Gene3D" id="3.30.300.20">
    <property type="match status" value="1"/>
</dbReference>
<name>A0ABP5BG19_9MICO</name>
<dbReference type="InterPro" id="IPR015946">
    <property type="entry name" value="KH_dom-like_a/b"/>
</dbReference>
<evidence type="ECO:0000313" key="2">
    <source>
        <dbReference type="EMBL" id="GAA1942711.1"/>
    </source>
</evidence>
<gene>
    <name evidence="2" type="ORF">GCM10009717_06320</name>
</gene>
<dbReference type="EMBL" id="BAAAMK010000001">
    <property type="protein sequence ID" value="GAA1942711.1"/>
    <property type="molecule type" value="Genomic_DNA"/>
</dbReference>
<dbReference type="InterPro" id="IPR036102">
    <property type="entry name" value="OsmC/Ohrsf"/>
</dbReference>
<dbReference type="PANTHER" id="PTHR42830">
    <property type="entry name" value="OSMOTICALLY INDUCIBLE FAMILY PROTEIN"/>
    <property type="match status" value="1"/>
</dbReference>
<keyword evidence="3" id="KW-1185">Reference proteome</keyword>
<comment type="caution">
    <text evidence="2">The sequence shown here is derived from an EMBL/GenBank/DDBJ whole genome shotgun (WGS) entry which is preliminary data.</text>
</comment>
<organism evidence="2 3">
    <name type="scientific">Agromyces allii</name>
    <dbReference type="NCBI Taxonomy" id="393607"/>
    <lineage>
        <taxon>Bacteria</taxon>
        <taxon>Bacillati</taxon>
        <taxon>Actinomycetota</taxon>
        <taxon>Actinomycetes</taxon>
        <taxon>Micrococcales</taxon>
        <taxon>Microbacteriaceae</taxon>
        <taxon>Agromyces</taxon>
    </lineage>
</organism>
<reference evidence="3" key="1">
    <citation type="journal article" date="2019" name="Int. J. Syst. Evol. Microbiol.">
        <title>The Global Catalogue of Microorganisms (GCM) 10K type strain sequencing project: providing services to taxonomists for standard genome sequencing and annotation.</title>
        <authorList>
            <consortium name="The Broad Institute Genomics Platform"/>
            <consortium name="The Broad Institute Genome Sequencing Center for Infectious Disease"/>
            <person name="Wu L."/>
            <person name="Ma J."/>
        </authorList>
    </citation>
    <scope>NUCLEOTIDE SEQUENCE [LARGE SCALE GENOMIC DNA]</scope>
    <source>
        <strain evidence="3">JCM 13584</strain>
    </source>
</reference>
<dbReference type="RefSeq" id="WP_157414776.1">
    <property type="nucleotide sequence ID" value="NZ_BAAAMK010000001.1"/>
</dbReference>
<dbReference type="SUPFAM" id="SSF82784">
    <property type="entry name" value="OsmC-like"/>
    <property type="match status" value="1"/>
</dbReference>